<evidence type="ECO:0000256" key="2">
    <source>
        <dbReference type="ARBA" id="ARBA00022679"/>
    </source>
</evidence>
<dbReference type="Pfam" id="PF13579">
    <property type="entry name" value="Glyco_trans_4_4"/>
    <property type="match status" value="1"/>
</dbReference>
<evidence type="ECO:0000313" key="5">
    <source>
        <dbReference type="EMBL" id="PVE64535.1"/>
    </source>
</evidence>
<evidence type="ECO:0000259" key="4">
    <source>
        <dbReference type="Pfam" id="PF13579"/>
    </source>
</evidence>
<dbReference type="SUPFAM" id="SSF53756">
    <property type="entry name" value="UDP-Glycosyltransferase/glycogen phosphorylase"/>
    <property type="match status" value="1"/>
</dbReference>
<feature type="region of interest" description="Disordered" evidence="3">
    <location>
        <begin position="398"/>
        <end position="417"/>
    </location>
</feature>
<gene>
    <name evidence="5" type="ORF">DC432_13495</name>
</gene>
<protein>
    <recommendedName>
        <fullName evidence="4">Glycosyltransferase subfamily 4-like N-terminal domain-containing protein</fullName>
    </recommendedName>
</protein>
<evidence type="ECO:0000313" key="6">
    <source>
        <dbReference type="Proteomes" id="UP000244649"/>
    </source>
</evidence>
<dbReference type="Gene3D" id="3.40.50.2000">
    <property type="entry name" value="Glycogen Phosphorylase B"/>
    <property type="match status" value="2"/>
</dbReference>
<dbReference type="GO" id="GO:0016757">
    <property type="term" value="F:glycosyltransferase activity"/>
    <property type="evidence" value="ECO:0007669"/>
    <property type="project" value="UniProtKB-KW"/>
</dbReference>
<name>A0A2T7W4H9_MICTE</name>
<keyword evidence="1" id="KW-0328">Glycosyltransferase</keyword>
<dbReference type="AlphaFoldDB" id="A0A2T7W4H9"/>
<accession>A0A2T7W4H9</accession>
<feature type="compositionally biased region" description="Pro residues" evidence="3">
    <location>
        <begin position="405"/>
        <end position="417"/>
    </location>
</feature>
<sequence length="417" mass="45006">MHIASVTRSVPYDGIPHAGGDYVLRHAQALRELGHMLTFIAPDTDENRRATARGVPADAVVLYPARSLSHPGPVERLTRRLSPARVGRDEHRGLSRSAGARAALATADVVEYQWTQAADLGGVVARFAAPHARTMLVLHDVMTQQVTRQRDGGRGGLPARAIRSLKVALVRRAERRAISRVDTAVVFSEKDAAMARTLAPPAVVVEVVRPPLAGGVADVTPRDADGRDGSRPFEVLYVGWFRRADNARAALWLCREVWPRVRAARPDARLILAGADPTAEMRALASPGSGIEITGYQPSLDSFYTRADVAAVPVRDGAGVKFKTVLAMLWQVPVVSTSVGLEGITDDPTLVWGRADTPVAFADALLAAADRPEDAAVVARAARRWASREFSEETFRRSLGRLLDPPSPLSPRPPESP</sequence>
<feature type="domain" description="Glycosyltransferase subfamily 4-like N-terminal" evidence="4">
    <location>
        <begin position="20"/>
        <end position="210"/>
    </location>
</feature>
<evidence type="ECO:0000256" key="3">
    <source>
        <dbReference type="SAM" id="MobiDB-lite"/>
    </source>
</evidence>
<keyword evidence="2" id="KW-0808">Transferase</keyword>
<dbReference type="Pfam" id="PF13692">
    <property type="entry name" value="Glyco_trans_1_4"/>
    <property type="match status" value="1"/>
</dbReference>
<organism evidence="5 6">
    <name type="scientific">Microbacterium testaceum</name>
    <name type="common">Aureobacterium testaceum</name>
    <name type="synonym">Brevibacterium testaceum</name>
    <dbReference type="NCBI Taxonomy" id="2033"/>
    <lineage>
        <taxon>Bacteria</taxon>
        <taxon>Bacillati</taxon>
        <taxon>Actinomycetota</taxon>
        <taxon>Actinomycetes</taxon>
        <taxon>Micrococcales</taxon>
        <taxon>Microbacteriaceae</taxon>
        <taxon>Microbacterium</taxon>
    </lineage>
</organism>
<evidence type="ECO:0000256" key="1">
    <source>
        <dbReference type="ARBA" id="ARBA00022676"/>
    </source>
</evidence>
<reference evidence="5 6" key="1">
    <citation type="submission" date="2018-04" db="EMBL/GenBank/DDBJ databases">
        <authorList>
            <person name="Go L.Y."/>
            <person name="Mitchell J.A."/>
        </authorList>
    </citation>
    <scope>NUCLEOTIDE SEQUENCE [LARGE SCALE GENOMIC DNA]</scope>
    <source>
        <strain evidence="5 6">TPD7010</strain>
    </source>
</reference>
<dbReference type="PANTHER" id="PTHR12526:SF600">
    <property type="entry name" value="GLYCOSYL TRANSFERASE GROUP 1"/>
    <property type="match status" value="1"/>
</dbReference>
<comment type="caution">
    <text evidence="5">The sequence shown here is derived from an EMBL/GenBank/DDBJ whole genome shotgun (WGS) entry which is preliminary data.</text>
</comment>
<dbReference type="EMBL" id="QDFT01000043">
    <property type="protein sequence ID" value="PVE64535.1"/>
    <property type="molecule type" value="Genomic_DNA"/>
</dbReference>
<proteinExistence type="predicted"/>
<dbReference type="InterPro" id="IPR028098">
    <property type="entry name" value="Glyco_trans_4-like_N"/>
</dbReference>
<dbReference type="Proteomes" id="UP000244649">
    <property type="component" value="Unassembled WGS sequence"/>
</dbReference>
<dbReference type="PANTHER" id="PTHR12526">
    <property type="entry name" value="GLYCOSYLTRANSFERASE"/>
    <property type="match status" value="1"/>
</dbReference>
<dbReference type="RefSeq" id="WP_116538320.1">
    <property type="nucleotide sequence ID" value="NZ_QDFT01000043.1"/>
</dbReference>